<evidence type="ECO:0000313" key="2">
    <source>
        <dbReference type="Proteomes" id="UP000799441"/>
    </source>
</evidence>
<reference evidence="1" key="1">
    <citation type="journal article" date="2020" name="Stud. Mycol.">
        <title>101 Dothideomycetes genomes: a test case for predicting lifestyles and emergence of pathogens.</title>
        <authorList>
            <person name="Haridas S."/>
            <person name="Albert R."/>
            <person name="Binder M."/>
            <person name="Bloem J."/>
            <person name="Labutti K."/>
            <person name="Salamov A."/>
            <person name="Andreopoulos B."/>
            <person name="Baker S."/>
            <person name="Barry K."/>
            <person name="Bills G."/>
            <person name="Bluhm B."/>
            <person name="Cannon C."/>
            <person name="Castanera R."/>
            <person name="Culley D."/>
            <person name="Daum C."/>
            <person name="Ezra D."/>
            <person name="Gonzalez J."/>
            <person name="Henrissat B."/>
            <person name="Kuo A."/>
            <person name="Liang C."/>
            <person name="Lipzen A."/>
            <person name="Lutzoni F."/>
            <person name="Magnuson J."/>
            <person name="Mondo S."/>
            <person name="Nolan M."/>
            <person name="Ohm R."/>
            <person name="Pangilinan J."/>
            <person name="Park H.-J."/>
            <person name="Ramirez L."/>
            <person name="Alfaro M."/>
            <person name="Sun H."/>
            <person name="Tritt A."/>
            <person name="Yoshinaga Y."/>
            <person name="Zwiers L.-H."/>
            <person name="Turgeon B."/>
            <person name="Goodwin S."/>
            <person name="Spatafora J."/>
            <person name="Crous P."/>
            <person name="Grigoriev I."/>
        </authorList>
    </citation>
    <scope>NUCLEOTIDE SEQUENCE</scope>
    <source>
        <strain evidence="1">CBS 116435</strain>
    </source>
</reference>
<evidence type="ECO:0000313" key="1">
    <source>
        <dbReference type="EMBL" id="KAF2725715.1"/>
    </source>
</evidence>
<comment type="caution">
    <text evidence="1">The sequence shown here is derived from an EMBL/GenBank/DDBJ whole genome shotgun (WGS) entry which is preliminary data.</text>
</comment>
<keyword evidence="2" id="KW-1185">Reference proteome</keyword>
<proteinExistence type="predicted"/>
<accession>A0A9P4UV20</accession>
<dbReference type="PROSITE" id="PS51257">
    <property type="entry name" value="PROKAR_LIPOPROTEIN"/>
    <property type="match status" value="1"/>
</dbReference>
<dbReference type="AlphaFoldDB" id="A0A9P4UV20"/>
<name>A0A9P4UV20_9PEZI</name>
<gene>
    <name evidence="1" type="ORF">K431DRAFT_48111</name>
</gene>
<protein>
    <submittedName>
        <fullName evidence="1">Uncharacterized protein</fullName>
    </submittedName>
</protein>
<sequence length="93" mass="9574">MHNRSVIAATATAAAVACYHHDTVCLDVVAVQYERGRARSYCTVTSLGGTGGNGQRAWAEKAAHGGLALVLSGWKGSSCLAKQKGEVSTVGLL</sequence>
<dbReference type="Proteomes" id="UP000799441">
    <property type="component" value="Unassembled WGS sequence"/>
</dbReference>
<dbReference type="EMBL" id="MU003766">
    <property type="protein sequence ID" value="KAF2725715.1"/>
    <property type="molecule type" value="Genomic_DNA"/>
</dbReference>
<organism evidence="1 2">
    <name type="scientific">Polychaeton citri CBS 116435</name>
    <dbReference type="NCBI Taxonomy" id="1314669"/>
    <lineage>
        <taxon>Eukaryota</taxon>
        <taxon>Fungi</taxon>
        <taxon>Dikarya</taxon>
        <taxon>Ascomycota</taxon>
        <taxon>Pezizomycotina</taxon>
        <taxon>Dothideomycetes</taxon>
        <taxon>Dothideomycetidae</taxon>
        <taxon>Capnodiales</taxon>
        <taxon>Capnodiaceae</taxon>
        <taxon>Polychaeton</taxon>
    </lineage>
</organism>